<dbReference type="Gene3D" id="3.10.490.10">
    <property type="entry name" value="Gamma-glutamyl cyclotransferase-like"/>
    <property type="match status" value="1"/>
</dbReference>
<dbReference type="PANTHER" id="PTHR31544:SF2">
    <property type="entry name" value="AIG2-LIKE PROTEIN D"/>
    <property type="match status" value="1"/>
</dbReference>
<feature type="domain" description="Gamma-glutamylcyclotransferase AIG2-like" evidence="4">
    <location>
        <begin position="13"/>
        <end position="143"/>
    </location>
</feature>
<evidence type="ECO:0000256" key="2">
    <source>
        <dbReference type="ARBA" id="ARBA00022679"/>
    </source>
</evidence>
<proteinExistence type="inferred from homology"/>
<evidence type="ECO:0000313" key="5">
    <source>
        <dbReference type="EMBL" id="TPX10441.1"/>
    </source>
</evidence>
<keyword evidence="2" id="KW-0808">Transferase</keyword>
<dbReference type="Pfam" id="PF06094">
    <property type="entry name" value="GGACT"/>
    <property type="match status" value="1"/>
</dbReference>
<dbReference type="GO" id="GO:0016740">
    <property type="term" value="F:transferase activity"/>
    <property type="evidence" value="ECO:0007669"/>
    <property type="project" value="UniProtKB-KW"/>
</dbReference>
<dbReference type="InterPro" id="IPR009288">
    <property type="entry name" value="AIG2-like_dom"/>
</dbReference>
<dbReference type="RefSeq" id="XP_030992152.1">
    <property type="nucleotide sequence ID" value="XM_031143539.1"/>
</dbReference>
<comment type="similarity">
    <text evidence="1">Belongs to the gamma-glutamylcyclotransferase family.</text>
</comment>
<evidence type="ECO:0000256" key="3">
    <source>
        <dbReference type="ARBA" id="ARBA00030602"/>
    </source>
</evidence>
<reference evidence="5 6" key="1">
    <citation type="submission" date="2019-06" db="EMBL/GenBank/DDBJ databases">
        <title>Draft genome sequence of the filamentous fungus Phialemoniopsis curvata isolated from diesel fuel.</title>
        <authorList>
            <person name="Varaljay V.A."/>
            <person name="Lyon W.J."/>
            <person name="Crouch A.L."/>
            <person name="Drake C.E."/>
            <person name="Hollomon J.M."/>
            <person name="Nadeau L.J."/>
            <person name="Nunn H.S."/>
            <person name="Stevenson B.S."/>
            <person name="Bojanowski C.L."/>
            <person name="Crookes-Goodson W.J."/>
        </authorList>
    </citation>
    <scope>NUCLEOTIDE SEQUENCE [LARGE SCALE GENOMIC DNA]</scope>
    <source>
        <strain evidence="5 6">D216</strain>
    </source>
</reference>
<dbReference type="Proteomes" id="UP000319257">
    <property type="component" value="Unassembled WGS sequence"/>
</dbReference>
<name>A0A507AZZ9_9PEZI</name>
<accession>A0A507AZZ9</accession>
<dbReference type="InterPro" id="IPR013024">
    <property type="entry name" value="GGCT-like"/>
</dbReference>
<dbReference type="CDD" id="cd06661">
    <property type="entry name" value="GGCT_like"/>
    <property type="match status" value="1"/>
</dbReference>
<evidence type="ECO:0000259" key="4">
    <source>
        <dbReference type="Pfam" id="PF06094"/>
    </source>
</evidence>
<sequence length="176" mass="20190">MSPKADTNSHTAFFYGTLMASEVFYTVCFLTDQPPPAVTEAYTFRPAILHGYCRRRVRYADYPGIIEDPEHVVRGTVVTGLTDANMAKLDYFEGSEYERRRVKVRVLSKVGNDKGEGNEESDEEVTAEVYVIKDAACLENREWDFEEFRREKMRNWTREGYVFDGCDPNDPATVVS</sequence>
<evidence type="ECO:0000313" key="6">
    <source>
        <dbReference type="Proteomes" id="UP000319257"/>
    </source>
</evidence>
<comment type="caution">
    <text evidence="5">The sequence shown here is derived from an EMBL/GenBank/DDBJ whole genome shotgun (WGS) entry which is preliminary data.</text>
</comment>
<dbReference type="EMBL" id="SKBQ01000058">
    <property type="protein sequence ID" value="TPX10441.1"/>
    <property type="molecule type" value="Genomic_DNA"/>
</dbReference>
<dbReference type="OrthoDB" id="1044435at2759"/>
<dbReference type="PANTHER" id="PTHR31544">
    <property type="entry name" value="AIG2-LIKE PROTEIN D"/>
    <property type="match status" value="1"/>
</dbReference>
<dbReference type="AlphaFoldDB" id="A0A507AZZ9"/>
<gene>
    <name evidence="5" type="ORF">E0L32_008660</name>
</gene>
<evidence type="ECO:0000256" key="1">
    <source>
        <dbReference type="ARBA" id="ARBA00008861"/>
    </source>
</evidence>
<protein>
    <recommendedName>
        <fullName evidence="3">Putative gamma-glutamylcyclotransferase</fullName>
    </recommendedName>
</protein>
<dbReference type="InParanoid" id="A0A507AZZ9"/>
<dbReference type="InterPro" id="IPR036568">
    <property type="entry name" value="GGCT-like_sf"/>
</dbReference>
<dbReference type="SUPFAM" id="SSF110857">
    <property type="entry name" value="Gamma-glutamyl cyclotransferase-like"/>
    <property type="match status" value="1"/>
</dbReference>
<dbReference type="InterPro" id="IPR045038">
    <property type="entry name" value="AIG2-like"/>
</dbReference>
<organism evidence="5 6">
    <name type="scientific">Thyridium curvatum</name>
    <dbReference type="NCBI Taxonomy" id="1093900"/>
    <lineage>
        <taxon>Eukaryota</taxon>
        <taxon>Fungi</taxon>
        <taxon>Dikarya</taxon>
        <taxon>Ascomycota</taxon>
        <taxon>Pezizomycotina</taxon>
        <taxon>Sordariomycetes</taxon>
        <taxon>Sordariomycetidae</taxon>
        <taxon>Thyridiales</taxon>
        <taxon>Thyridiaceae</taxon>
        <taxon>Thyridium</taxon>
    </lineage>
</organism>
<dbReference type="GeneID" id="41976107"/>
<keyword evidence="6" id="KW-1185">Reference proteome</keyword>